<dbReference type="Proteomes" id="UP000011607">
    <property type="component" value="Unassembled WGS sequence"/>
</dbReference>
<keyword evidence="10" id="KW-1185">Reference proteome</keyword>
<dbReference type="Pfam" id="PF00361">
    <property type="entry name" value="Proton_antipo_M"/>
    <property type="match status" value="1"/>
</dbReference>
<dbReference type="PRINTS" id="PR01434">
    <property type="entry name" value="NADHDHGNASE5"/>
</dbReference>
<feature type="transmembrane region" description="Helical" evidence="7">
    <location>
        <begin position="257"/>
        <end position="278"/>
    </location>
</feature>
<dbReference type="STRING" id="1227454.C446_09158"/>
<dbReference type="OrthoDB" id="198789at2157"/>
<dbReference type="GO" id="GO:0016491">
    <property type="term" value="F:oxidoreductase activity"/>
    <property type="evidence" value="ECO:0007669"/>
    <property type="project" value="UniProtKB-KW"/>
</dbReference>
<feature type="transmembrane region" description="Helical" evidence="7">
    <location>
        <begin position="403"/>
        <end position="428"/>
    </location>
</feature>
<feature type="transmembrane region" description="Helical" evidence="7">
    <location>
        <begin position="232"/>
        <end position="251"/>
    </location>
</feature>
<keyword evidence="2" id="KW-1003">Cell membrane</keyword>
<feature type="transmembrane region" description="Helical" evidence="7">
    <location>
        <begin position="121"/>
        <end position="137"/>
    </location>
</feature>
<proteinExistence type="predicted"/>
<feature type="transmembrane region" description="Helical" evidence="7">
    <location>
        <begin position="70"/>
        <end position="90"/>
    </location>
</feature>
<feature type="transmembrane region" description="Helical" evidence="7">
    <location>
        <begin position="97"/>
        <end position="115"/>
    </location>
</feature>
<evidence type="ECO:0000256" key="6">
    <source>
        <dbReference type="ARBA" id="ARBA00023136"/>
    </source>
</evidence>
<evidence type="ECO:0000256" key="1">
    <source>
        <dbReference type="ARBA" id="ARBA00004651"/>
    </source>
</evidence>
<dbReference type="InterPro" id="IPR001750">
    <property type="entry name" value="ND/Mrp_TM"/>
</dbReference>
<evidence type="ECO:0000256" key="5">
    <source>
        <dbReference type="ARBA" id="ARBA00023002"/>
    </source>
</evidence>
<feature type="transmembrane region" description="Helical" evidence="7">
    <location>
        <begin position="190"/>
        <end position="212"/>
    </location>
</feature>
<dbReference type="PANTHER" id="PTHR42682">
    <property type="entry name" value="HYDROGENASE-4 COMPONENT F"/>
    <property type="match status" value="1"/>
</dbReference>
<comment type="subcellular location">
    <subcellularLocation>
        <location evidence="1">Cell membrane</location>
        <topology evidence="1">Multi-pass membrane protein</topology>
    </subcellularLocation>
</comment>
<dbReference type="PATRIC" id="fig|1227454.3.peg.1856"/>
<feature type="transmembrane region" description="Helical" evidence="7">
    <location>
        <begin position="31"/>
        <end position="50"/>
    </location>
</feature>
<accession>M0M0K4</accession>
<evidence type="ECO:0000256" key="2">
    <source>
        <dbReference type="ARBA" id="ARBA00022475"/>
    </source>
</evidence>
<feature type="domain" description="NADH:quinone oxidoreductase/Mrp antiporter transmembrane" evidence="8">
    <location>
        <begin position="115"/>
        <end position="385"/>
    </location>
</feature>
<dbReference type="EMBL" id="AOMA01000089">
    <property type="protein sequence ID" value="EMA38948.1"/>
    <property type="molecule type" value="Genomic_DNA"/>
</dbReference>
<dbReference type="AlphaFoldDB" id="M0M0K4"/>
<keyword evidence="4 7" id="KW-1133">Transmembrane helix</keyword>
<sequence length="611" mass="64190">MNELLSIPPALFVVAAALIVPFASRRIAHGVSVLSLLAVVAWALLVPDGVGPTYTFMGLEIVTVSVDDFSRLMAIIFGGFGAAAVAWAYFADTDNRHLLWGLAYVAPSLWTVMVGDWLGLVIGWEVMAITSTVFVWLSGGTAVRAGYRYALAHGIGGSLLLAGVVLYLFAADPSATALHFDGTGIGGVPIPLPIAGTTVSLAAVLAGVGIGVNTAMIGLHSWLPDTYPQPHVATSVFLCCYTTKTAVYAAYRAFPDGNAVLAFVGAAMAIYGAGFALAQKDMRRLLSYHIQSQVGIMLAGIGVGSALGIAGAFAHLFNHILYKGLLFMAAGILILQLKENRLDNFGAIGTSAPIALVVFLVGAMSISGVPGFNGFISKGMVMDAADYDFPSNVVLFGDFSIDILFWMIVVGSMGTFASFIKFGYYAFLDGEPIETTDANLGHAIVAGTVAAACVVFGVYYQALVPYLPMAGGLELDPYSASHLLKAGYLAAGGIAIFVLGRPIIDRLHGGFDVDQIFDPTAFYGTRGVSGRLGGVYNRVDDLVVGTGWRLVGAIHDPNTAIRGKVPDRWRDAYDRRYENTPGKTGGKLGIGLTIYVAAGVLTIALAIALFI</sequence>
<dbReference type="InterPro" id="IPR052175">
    <property type="entry name" value="ComplexI-like_HydComp"/>
</dbReference>
<dbReference type="eggNOG" id="arCOG01537">
    <property type="taxonomic scope" value="Archaea"/>
</dbReference>
<feature type="transmembrane region" description="Helical" evidence="7">
    <location>
        <begin position="320"/>
        <end position="337"/>
    </location>
</feature>
<feature type="transmembrane region" description="Helical" evidence="7">
    <location>
        <begin position="482"/>
        <end position="500"/>
    </location>
</feature>
<keyword evidence="3 7" id="KW-0812">Transmembrane</keyword>
<organism evidence="9 10">
    <name type="scientific">Halobiforma nitratireducens JCM 10879</name>
    <dbReference type="NCBI Taxonomy" id="1227454"/>
    <lineage>
        <taxon>Archaea</taxon>
        <taxon>Methanobacteriati</taxon>
        <taxon>Methanobacteriota</taxon>
        <taxon>Stenosarchaea group</taxon>
        <taxon>Halobacteria</taxon>
        <taxon>Halobacteriales</taxon>
        <taxon>Natrialbaceae</taxon>
        <taxon>Halobiforma</taxon>
    </lineage>
</organism>
<dbReference type="EC" id="1.6.5.3" evidence="9"/>
<feature type="transmembrane region" description="Helical" evidence="7">
    <location>
        <begin position="344"/>
        <end position="366"/>
    </location>
</feature>
<protein>
    <submittedName>
        <fullName evidence="9">Monovalent cation/H+ antiporter subunit D</fullName>
        <ecNumber evidence="9">1.6.5.3</ecNumber>
    </submittedName>
</protein>
<reference evidence="9 10" key="1">
    <citation type="journal article" date="2014" name="PLoS Genet.">
        <title>Phylogenetically driven sequencing of extremely halophilic archaea reveals strategies for static and dynamic osmo-response.</title>
        <authorList>
            <person name="Becker E.A."/>
            <person name="Seitzer P.M."/>
            <person name="Tritt A."/>
            <person name="Larsen D."/>
            <person name="Krusor M."/>
            <person name="Yao A.I."/>
            <person name="Wu D."/>
            <person name="Madern D."/>
            <person name="Eisen J.A."/>
            <person name="Darling A.E."/>
            <person name="Facciotti M.T."/>
        </authorList>
    </citation>
    <scope>NUCLEOTIDE SEQUENCE [LARGE SCALE GENOMIC DNA]</scope>
    <source>
        <strain evidence="9 10">JCM 10879</strain>
    </source>
</reference>
<evidence type="ECO:0000256" key="4">
    <source>
        <dbReference type="ARBA" id="ARBA00022989"/>
    </source>
</evidence>
<evidence type="ECO:0000313" key="9">
    <source>
        <dbReference type="EMBL" id="EMA38948.1"/>
    </source>
</evidence>
<feature type="transmembrane region" description="Helical" evidence="7">
    <location>
        <begin position="440"/>
        <end position="462"/>
    </location>
</feature>
<feature type="transmembrane region" description="Helical" evidence="7">
    <location>
        <begin position="290"/>
        <end position="314"/>
    </location>
</feature>
<dbReference type="PANTHER" id="PTHR42682:SF4">
    <property type="entry name" value="NADH-UBIQUINONE_PLASTOQUINONE"/>
    <property type="match status" value="1"/>
</dbReference>
<evidence type="ECO:0000259" key="8">
    <source>
        <dbReference type="Pfam" id="PF00361"/>
    </source>
</evidence>
<dbReference type="RefSeq" id="WP_006672753.1">
    <property type="nucleotide sequence ID" value="NZ_AOMA01000089.1"/>
</dbReference>
<feature type="transmembrane region" description="Helical" evidence="7">
    <location>
        <begin position="6"/>
        <end position="24"/>
    </location>
</feature>
<dbReference type="GO" id="GO:0005886">
    <property type="term" value="C:plasma membrane"/>
    <property type="evidence" value="ECO:0007669"/>
    <property type="project" value="UniProtKB-SubCell"/>
</dbReference>
<comment type="caution">
    <text evidence="9">The sequence shown here is derived from an EMBL/GenBank/DDBJ whole genome shotgun (WGS) entry which is preliminary data.</text>
</comment>
<name>M0M0K4_9EURY</name>
<evidence type="ECO:0000256" key="3">
    <source>
        <dbReference type="ARBA" id="ARBA00022692"/>
    </source>
</evidence>
<evidence type="ECO:0000256" key="7">
    <source>
        <dbReference type="SAM" id="Phobius"/>
    </source>
</evidence>
<feature type="transmembrane region" description="Helical" evidence="7">
    <location>
        <begin position="588"/>
        <end position="610"/>
    </location>
</feature>
<evidence type="ECO:0000313" key="10">
    <source>
        <dbReference type="Proteomes" id="UP000011607"/>
    </source>
</evidence>
<gene>
    <name evidence="9" type="ORF">C446_09158</name>
</gene>
<feature type="transmembrane region" description="Helical" evidence="7">
    <location>
        <begin position="149"/>
        <end position="170"/>
    </location>
</feature>
<dbReference type="NCBIfam" id="NF009310">
    <property type="entry name" value="PRK12668.1"/>
    <property type="match status" value="1"/>
</dbReference>
<keyword evidence="5 9" id="KW-0560">Oxidoreductase</keyword>
<keyword evidence="6 7" id="KW-0472">Membrane</keyword>